<dbReference type="InterPro" id="IPR003903">
    <property type="entry name" value="UIM_dom"/>
</dbReference>
<dbReference type="Gene3D" id="3.30.200.60">
    <property type="entry name" value="Peptidase C65 Otubain, subdomain 1"/>
    <property type="match status" value="1"/>
</dbReference>
<dbReference type="PROSITE" id="PS50330">
    <property type="entry name" value="UIM"/>
    <property type="match status" value="1"/>
</dbReference>
<keyword evidence="5" id="KW-0378">Hydrolase</keyword>
<feature type="domain" description="OTU" evidence="7">
    <location>
        <begin position="107"/>
        <end position="309"/>
    </location>
</feature>
<evidence type="ECO:0000313" key="8">
    <source>
        <dbReference type="EMBL" id="KAK7234965.1"/>
    </source>
</evidence>
<dbReference type="InterPro" id="IPR003323">
    <property type="entry name" value="OTU_dom"/>
</dbReference>
<protein>
    <recommendedName>
        <fullName evidence="2">ubiquitinyl hydrolase 1</fullName>
        <ecNumber evidence="2">3.4.19.12</ecNumber>
    </recommendedName>
</protein>
<dbReference type="PANTHER" id="PTHR12931:SF15">
    <property type="entry name" value="UBIQUITIN THIOESTERASE OTUBAIN-LIKE"/>
    <property type="match status" value="1"/>
</dbReference>
<dbReference type="Gene3D" id="1.20.1300.20">
    <property type="entry name" value="Peptidase C65 Otubain, subdomain 2"/>
    <property type="match status" value="1"/>
</dbReference>
<dbReference type="GO" id="GO:0006508">
    <property type="term" value="P:proteolysis"/>
    <property type="evidence" value="ECO:0007669"/>
    <property type="project" value="UniProtKB-KW"/>
</dbReference>
<dbReference type="InterPro" id="IPR042468">
    <property type="entry name" value="Peptidase_C65_otubain_sub1"/>
</dbReference>
<dbReference type="Pfam" id="PF02809">
    <property type="entry name" value="UIM"/>
    <property type="match status" value="2"/>
</dbReference>
<evidence type="ECO:0000256" key="6">
    <source>
        <dbReference type="ARBA" id="ARBA00022807"/>
    </source>
</evidence>
<dbReference type="Proteomes" id="UP001363151">
    <property type="component" value="Unassembled WGS sequence"/>
</dbReference>
<evidence type="ECO:0000256" key="4">
    <source>
        <dbReference type="ARBA" id="ARBA00022786"/>
    </source>
</evidence>
<keyword evidence="3 8" id="KW-0645">Protease</keyword>
<keyword evidence="6" id="KW-0788">Thiol protease</keyword>
<evidence type="ECO:0000256" key="1">
    <source>
        <dbReference type="ARBA" id="ARBA00000707"/>
    </source>
</evidence>
<dbReference type="SUPFAM" id="SSF54001">
    <property type="entry name" value="Cysteine proteinases"/>
    <property type="match status" value="1"/>
</dbReference>
<dbReference type="GO" id="GO:0008233">
    <property type="term" value="F:peptidase activity"/>
    <property type="evidence" value="ECO:0007669"/>
    <property type="project" value="UniProtKB-KW"/>
</dbReference>
<dbReference type="InterPro" id="IPR042467">
    <property type="entry name" value="Peptidase_C65_otubain_sub2"/>
</dbReference>
<keyword evidence="9" id="KW-1185">Reference proteome</keyword>
<keyword evidence="4" id="KW-0833">Ubl conjugation pathway</keyword>
<dbReference type="PROSITE" id="PS50802">
    <property type="entry name" value="OTU"/>
    <property type="match status" value="1"/>
</dbReference>
<evidence type="ECO:0000256" key="5">
    <source>
        <dbReference type="ARBA" id="ARBA00022801"/>
    </source>
</evidence>
<name>A0ABR1FPA7_AURAN</name>
<sequence>MAAGNDDEELRKAIAASLAEQPAADENADIQRAIEASTTPQDLNALTAAEQDKLTIEQMNAINDEIQSNQAMVGDRVGVAAALAGEYDGNANAGFARGIAELDGKYASLRRVRKDGNCFYRGFLYRYLEHLCELQAGRGAGAPHPELERVRGVVRASKAKILSVDYEETAIDMFWEMLVEVLDDVPKTTLDQWHAKMNEEHGVAMHIVWFCRVLSAAQIKLNADRFAPFVMDETGAADVAEFCRREVEPVNHECEQVQIIALTEMLEIPVAIEYLDGSGTPSKLVFPEGASPVVNLLYRPGHYDILYEE</sequence>
<comment type="caution">
    <text evidence="8">The sequence shown here is derived from an EMBL/GenBank/DDBJ whole genome shotgun (WGS) entry which is preliminary data.</text>
</comment>
<organism evidence="8 9">
    <name type="scientific">Aureococcus anophagefferens</name>
    <name type="common">Harmful bloom alga</name>
    <dbReference type="NCBI Taxonomy" id="44056"/>
    <lineage>
        <taxon>Eukaryota</taxon>
        <taxon>Sar</taxon>
        <taxon>Stramenopiles</taxon>
        <taxon>Ochrophyta</taxon>
        <taxon>Pelagophyceae</taxon>
        <taxon>Pelagomonadales</taxon>
        <taxon>Pelagomonadaceae</taxon>
        <taxon>Aureococcus</taxon>
    </lineage>
</organism>
<comment type="catalytic activity">
    <reaction evidence="1">
        <text>Thiol-dependent hydrolysis of ester, thioester, amide, peptide and isopeptide bonds formed by the C-terminal Gly of ubiquitin (a 76-residue protein attached to proteins as an intracellular targeting signal).</text>
        <dbReference type="EC" id="3.4.19.12"/>
    </reaction>
</comment>
<evidence type="ECO:0000313" key="9">
    <source>
        <dbReference type="Proteomes" id="UP001363151"/>
    </source>
</evidence>
<evidence type="ECO:0000259" key="7">
    <source>
        <dbReference type="PROSITE" id="PS50802"/>
    </source>
</evidence>
<accession>A0ABR1FPA7</accession>
<dbReference type="EC" id="3.4.19.12" evidence="2"/>
<dbReference type="InterPro" id="IPR038765">
    <property type="entry name" value="Papain-like_cys_pep_sf"/>
</dbReference>
<dbReference type="PANTHER" id="PTHR12931">
    <property type="entry name" value="UBIQUITIN THIOLESTERASE PROTEIN OTUB"/>
    <property type="match status" value="1"/>
</dbReference>
<evidence type="ECO:0000256" key="3">
    <source>
        <dbReference type="ARBA" id="ARBA00022670"/>
    </source>
</evidence>
<evidence type="ECO:0000256" key="2">
    <source>
        <dbReference type="ARBA" id="ARBA00012759"/>
    </source>
</evidence>
<dbReference type="EMBL" id="JBBJCI010000301">
    <property type="protein sequence ID" value="KAK7234965.1"/>
    <property type="molecule type" value="Genomic_DNA"/>
</dbReference>
<gene>
    <name evidence="8" type="primary">OTUB1</name>
    <name evidence="8" type="ORF">SO694_0022806</name>
</gene>
<proteinExistence type="predicted"/>
<dbReference type="Pfam" id="PF10275">
    <property type="entry name" value="Peptidase_C65"/>
    <property type="match status" value="1"/>
</dbReference>
<dbReference type="InterPro" id="IPR019400">
    <property type="entry name" value="Peptidase_C65_otubain"/>
</dbReference>
<reference evidence="8 9" key="1">
    <citation type="submission" date="2024-03" db="EMBL/GenBank/DDBJ databases">
        <title>Aureococcus anophagefferens CCMP1851 and Kratosvirus quantuckense: Draft genome of a second virus-susceptible host strain in the model system.</title>
        <authorList>
            <person name="Chase E."/>
            <person name="Truchon A.R."/>
            <person name="Schepens W."/>
            <person name="Wilhelm S.W."/>
        </authorList>
    </citation>
    <scope>NUCLEOTIDE SEQUENCE [LARGE SCALE GENOMIC DNA]</scope>
    <source>
        <strain evidence="8 9">CCMP1851</strain>
    </source>
</reference>
<dbReference type="SMART" id="SM00726">
    <property type="entry name" value="UIM"/>
    <property type="match status" value="2"/>
</dbReference>
<dbReference type="CDD" id="cd22749">
    <property type="entry name" value="Otubain_C65"/>
    <property type="match status" value="1"/>
</dbReference>